<keyword evidence="1" id="KW-0472">Membrane</keyword>
<evidence type="ECO:0000313" key="3">
    <source>
        <dbReference type="Proteomes" id="UP000288293"/>
    </source>
</evidence>
<evidence type="ECO:0000313" key="2">
    <source>
        <dbReference type="EMBL" id="RUO26903.1"/>
    </source>
</evidence>
<feature type="transmembrane region" description="Helical" evidence="1">
    <location>
        <begin position="253"/>
        <end position="273"/>
    </location>
</feature>
<sequence>MPDIVIAFFVLGLIAGIVKSDLKMPGQIYEILTILLMLSIGIKGGLALHSDSQSIIWGQLLAIMSLGFIIPFALLPILNKIIKLPTADAISLAAHYGSVSAGTFAVAWALAESYQLPISADATLYLVILELPAIILMLAFYHWRTSNGGEGAKMSAIWHEAFTSRGVILLMGGVAIGWLYGPEGLGAIKTLVIDGFTLLLALFLLEMGLTTARICRPLPREHWRLILFAALAPLIMIWPGILLGVFLNLPVGSILILGALSASASYIAAPAAIRAAIPEANISKAMLAALGVTFPLNVILYIPVAAHLLSVHL</sequence>
<dbReference type="AlphaFoldDB" id="A0A432W9T2"/>
<dbReference type="InterPro" id="IPR010293">
    <property type="entry name" value="Sbt_1"/>
</dbReference>
<dbReference type="OrthoDB" id="345121at2"/>
<feature type="transmembrane region" description="Helical" evidence="1">
    <location>
        <begin position="285"/>
        <end position="309"/>
    </location>
</feature>
<keyword evidence="3" id="KW-1185">Reference proteome</keyword>
<keyword evidence="1" id="KW-0812">Transmembrane</keyword>
<dbReference type="PANTHER" id="PTHR40400">
    <property type="entry name" value="SLR1512 PROTEIN"/>
    <property type="match status" value="1"/>
</dbReference>
<feature type="transmembrane region" description="Helical" evidence="1">
    <location>
        <begin position="225"/>
        <end position="247"/>
    </location>
</feature>
<proteinExistence type="predicted"/>
<keyword evidence="1" id="KW-1133">Transmembrane helix</keyword>
<dbReference type="Proteomes" id="UP000288293">
    <property type="component" value="Unassembled WGS sequence"/>
</dbReference>
<comment type="caution">
    <text evidence="2">The sequence shown here is derived from an EMBL/GenBank/DDBJ whole genome shotgun (WGS) entry which is preliminary data.</text>
</comment>
<reference evidence="2 3" key="1">
    <citation type="journal article" date="2011" name="Front. Microbiol.">
        <title>Genomic signatures of strain selection and enhancement in Bacillus atrophaeus var. globigii, a historical biowarfare simulant.</title>
        <authorList>
            <person name="Gibbons H.S."/>
            <person name="Broomall S.M."/>
            <person name="McNew L.A."/>
            <person name="Daligault H."/>
            <person name="Chapman C."/>
            <person name="Bruce D."/>
            <person name="Karavis M."/>
            <person name="Krepps M."/>
            <person name="McGregor P.A."/>
            <person name="Hong C."/>
            <person name="Park K.H."/>
            <person name="Akmal A."/>
            <person name="Feldman A."/>
            <person name="Lin J.S."/>
            <person name="Chang W.E."/>
            <person name="Higgs B.W."/>
            <person name="Demirev P."/>
            <person name="Lindquist J."/>
            <person name="Liem A."/>
            <person name="Fochler E."/>
            <person name="Read T.D."/>
            <person name="Tapia R."/>
            <person name="Johnson S."/>
            <person name="Bishop-Lilly K.A."/>
            <person name="Detter C."/>
            <person name="Han C."/>
            <person name="Sozhamannan S."/>
            <person name="Rosenzweig C.N."/>
            <person name="Skowronski E.W."/>
        </authorList>
    </citation>
    <scope>NUCLEOTIDE SEQUENCE [LARGE SCALE GENOMIC DNA]</scope>
    <source>
        <strain evidence="2 3">MLST1</strain>
    </source>
</reference>
<dbReference type="RefSeq" id="WP_126803717.1">
    <property type="nucleotide sequence ID" value="NZ_PIPL01000001.1"/>
</dbReference>
<feature type="transmembrane region" description="Helical" evidence="1">
    <location>
        <begin position="186"/>
        <end position="205"/>
    </location>
</feature>
<feature type="transmembrane region" description="Helical" evidence="1">
    <location>
        <begin position="29"/>
        <end position="49"/>
    </location>
</feature>
<dbReference type="Pfam" id="PF05982">
    <property type="entry name" value="Sbt_1"/>
    <property type="match status" value="1"/>
</dbReference>
<feature type="transmembrane region" description="Helical" evidence="1">
    <location>
        <begin position="162"/>
        <end position="180"/>
    </location>
</feature>
<gene>
    <name evidence="2" type="ORF">CWE09_09490</name>
</gene>
<feature type="transmembrane region" description="Helical" evidence="1">
    <location>
        <begin position="6"/>
        <end position="22"/>
    </location>
</feature>
<feature type="transmembrane region" description="Helical" evidence="1">
    <location>
        <begin position="122"/>
        <end position="141"/>
    </location>
</feature>
<protein>
    <submittedName>
        <fullName evidence="2">Sodium-dependent bicarbonate transport family permease</fullName>
    </submittedName>
</protein>
<feature type="transmembrane region" description="Helical" evidence="1">
    <location>
        <begin position="90"/>
        <end position="110"/>
    </location>
</feature>
<accession>A0A432W9T2</accession>
<feature type="transmembrane region" description="Helical" evidence="1">
    <location>
        <begin position="55"/>
        <end position="78"/>
    </location>
</feature>
<dbReference type="PANTHER" id="PTHR40400:SF1">
    <property type="entry name" value="SLR1512 PROTEIN"/>
    <property type="match status" value="1"/>
</dbReference>
<evidence type="ECO:0000256" key="1">
    <source>
        <dbReference type="SAM" id="Phobius"/>
    </source>
</evidence>
<organism evidence="2 3">
    <name type="scientific">Aliidiomarina minuta</name>
    <dbReference type="NCBI Taxonomy" id="880057"/>
    <lineage>
        <taxon>Bacteria</taxon>
        <taxon>Pseudomonadati</taxon>
        <taxon>Pseudomonadota</taxon>
        <taxon>Gammaproteobacteria</taxon>
        <taxon>Alteromonadales</taxon>
        <taxon>Idiomarinaceae</taxon>
        <taxon>Aliidiomarina</taxon>
    </lineage>
</organism>
<dbReference type="EMBL" id="PIPL01000001">
    <property type="protein sequence ID" value="RUO26903.1"/>
    <property type="molecule type" value="Genomic_DNA"/>
</dbReference>
<name>A0A432W9T2_9GAMM</name>